<protein>
    <submittedName>
        <fullName evidence="5">GNAT family N-acetyltransferase</fullName>
    </submittedName>
</protein>
<dbReference type="Proteomes" id="UP000604001">
    <property type="component" value="Unassembled WGS sequence"/>
</dbReference>
<feature type="domain" description="Chorismate mutase" evidence="3">
    <location>
        <begin position="153"/>
        <end position="239"/>
    </location>
</feature>
<keyword evidence="1" id="KW-0808">Transferase</keyword>
<dbReference type="InterPro" id="IPR000182">
    <property type="entry name" value="GNAT_dom"/>
</dbReference>
<dbReference type="SUPFAM" id="SSF48600">
    <property type="entry name" value="Chorismate mutase II"/>
    <property type="match status" value="1"/>
</dbReference>
<dbReference type="Gene3D" id="1.20.59.10">
    <property type="entry name" value="Chorismate mutase"/>
    <property type="match status" value="1"/>
</dbReference>
<evidence type="ECO:0000256" key="1">
    <source>
        <dbReference type="ARBA" id="ARBA00022679"/>
    </source>
</evidence>
<reference evidence="5 6" key="1">
    <citation type="submission" date="2020-08" db="EMBL/GenBank/DDBJ databases">
        <title>novel species in genus Nocardioides.</title>
        <authorList>
            <person name="Zhang G."/>
        </authorList>
    </citation>
    <scope>NUCLEOTIDE SEQUENCE [LARGE SCALE GENOMIC DNA]</scope>
    <source>
        <strain evidence="5 6">SC8A-24</strain>
    </source>
</reference>
<comment type="caution">
    <text evidence="5">The sequence shown here is derived from an EMBL/GenBank/DDBJ whole genome shotgun (WGS) entry which is preliminary data.</text>
</comment>
<dbReference type="InterPro" id="IPR050832">
    <property type="entry name" value="Bact_Acetyltransf"/>
</dbReference>
<dbReference type="PROSITE" id="PS51186">
    <property type="entry name" value="GNAT"/>
    <property type="match status" value="1"/>
</dbReference>
<sequence length="243" mass="26339">MTPTDASTGPDVTVRPAVPGDAGALAAVHLRARRAAPMPEPAHPDSTLAPFLATRIGADQVWVAEAGERVLGYARHTSTWLDDLYVDPSAARQGVGSLLLDVVKDRLADGFCLWVFASNAPARAFYARHGLVELEETDGSANEERAPDVRMAWPGRDPLRFLRGLVDEVDEELGDLLARRAALTRAIQPLKTDPTRDPAREREVAERVARRAPRLGTDRLVPVMDAIITASLDAAAEDLRTGR</sequence>
<dbReference type="Pfam" id="PF13508">
    <property type="entry name" value="Acetyltransf_7"/>
    <property type="match status" value="1"/>
</dbReference>
<dbReference type="PANTHER" id="PTHR43877">
    <property type="entry name" value="AMINOALKYLPHOSPHONATE N-ACETYLTRANSFERASE-RELATED-RELATED"/>
    <property type="match status" value="1"/>
</dbReference>
<dbReference type="InterPro" id="IPR002701">
    <property type="entry name" value="CM_II_prokaryot"/>
</dbReference>
<accession>A0ABR6U322</accession>
<evidence type="ECO:0000259" key="4">
    <source>
        <dbReference type="PROSITE" id="PS51186"/>
    </source>
</evidence>
<name>A0ABR6U322_9ACTN</name>
<dbReference type="SMART" id="SM00830">
    <property type="entry name" value="CM_2"/>
    <property type="match status" value="1"/>
</dbReference>
<evidence type="ECO:0000259" key="3">
    <source>
        <dbReference type="PROSITE" id="PS51168"/>
    </source>
</evidence>
<proteinExistence type="predicted"/>
<dbReference type="InterPro" id="IPR036263">
    <property type="entry name" value="Chorismate_II_sf"/>
</dbReference>
<dbReference type="InterPro" id="IPR036979">
    <property type="entry name" value="CM_dom_sf"/>
</dbReference>
<dbReference type="EMBL" id="JACMYC010000001">
    <property type="protein sequence ID" value="MBC2958798.1"/>
    <property type="molecule type" value="Genomic_DNA"/>
</dbReference>
<dbReference type="SUPFAM" id="SSF55729">
    <property type="entry name" value="Acyl-CoA N-acyltransferases (Nat)"/>
    <property type="match status" value="1"/>
</dbReference>
<organism evidence="5 6">
    <name type="scientific">Nocardioides deserti</name>
    <dbReference type="NCBI Taxonomy" id="1588644"/>
    <lineage>
        <taxon>Bacteria</taxon>
        <taxon>Bacillati</taxon>
        <taxon>Actinomycetota</taxon>
        <taxon>Actinomycetes</taxon>
        <taxon>Propionibacteriales</taxon>
        <taxon>Nocardioidaceae</taxon>
        <taxon>Nocardioides</taxon>
    </lineage>
</organism>
<keyword evidence="6" id="KW-1185">Reference proteome</keyword>
<evidence type="ECO:0000313" key="6">
    <source>
        <dbReference type="Proteomes" id="UP000604001"/>
    </source>
</evidence>
<gene>
    <name evidence="5" type="ORF">H7344_00640</name>
</gene>
<dbReference type="CDD" id="cd04301">
    <property type="entry name" value="NAT_SF"/>
    <property type="match status" value="1"/>
</dbReference>
<dbReference type="Pfam" id="PF01817">
    <property type="entry name" value="CM_2"/>
    <property type="match status" value="1"/>
</dbReference>
<evidence type="ECO:0000256" key="2">
    <source>
        <dbReference type="ARBA" id="ARBA00023315"/>
    </source>
</evidence>
<dbReference type="PROSITE" id="PS51168">
    <property type="entry name" value="CHORISMATE_MUT_2"/>
    <property type="match status" value="1"/>
</dbReference>
<dbReference type="InterPro" id="IPR016181">
    <property type="entry name" value="Acyl_CoA_acyltransferase"/>
</dbReference>
<feature type="domain" description="N-acetyltransferase" evidence="4">
    <location>
        <begin position="12"/>
        <end position="156"/>
    </location>
</feature>
<dbReference type="RefSeq" id="WP_186344100.1">
    <property type="nucleotide sequence ID" value="NZ_BMMR01000001.1"/>
</dbReference>
<dbReference type="Gene3D" id="3.40.630.30">
    <property type="match status" value="1"/>
</dbReference>
<evidence type="ECO:0000313" key="5">
    <source>
        <dbReference type="EMBL" id="MBC2958798.1"/>
    </source>
</evidence>
<keyword evidence="2" id="KW-0012">Acyltransferase</keyword>